<dbReference type="GO" id="GO:0015293">
    <property type="term" value="F:symporter activity"/>
    <property type="evidence" value="ECO:0007669"/>
    <property type="project" value="InterPro"/>
</dbReference>
<dbReference type="PANTHER" id="PTHR11328">
    <property type="entry name" value="MAJOR FACILITATOR SUPERFAMILY DOMAIN-CONTAINING PROTEIN"/>
    <property type="match status" value="1"/>
</dbReference>
<feature type="transmembrane region" description="Helical" evidence="2">
    <location>
        <begin position="46"/>
        <end position="63"/>
    </location>
</feature>
<reference evidence="3" key="1">
    <citation type="submission" date="2016-12" db="EMBL/GenBank/DDBJ databases">
        <title>Whole genome sequencing of Sphingomonas koreensis.</title>
        <authorList>
            <person name="Conlan S."/>
            <person name="Thomas P.J."/>
            <person name="Mullikin J."/>
            <person name="Palmore T.N."/>
            <person name="Frank K.M."/>
            <person name="Segre J.A."/>
        </authorList>
    </citation>
    <scope>NUCLEOTIDE SEQUENCE</scope>
    <source>
        <strain evidence="3">ABOJV</strain>
    </source>
</reference>
<feature type="transmembrane region" description="Helical" evidence="2">
    <location>
        <begin position="114"/>
        <end position="134"/>
    </location>
</feature>
<feature type="transmembrane region" description="Helical" evidence="2">
    <location>
        <begin position="264"/>
        <end position="282"/>
    </location>
</feature>
<dbReference type="OrthoDB" id="9764596at2"/>
<reference evidence="5" key="2">
    <citation type="submission" date="2016-12" db="EMBL/GenBank/DDBJ databases">
        <title>Whole genome sequencing of Sphingomonas sp. ABOJV.</title>
        <authorList>
            <person name="Conlan S."/>
            <person name="Thomas P.J."/>
            <person name="Mullikin J."/>
            <person name="Palmore T.N."/>
            <person name="Frank K.M."/>
            <person name="Segre J.A."/>
        </authorList>
    </citation>
    <scope>NUCLEOTIDE SEQUENCE [LARGE SCALE GENOMIC DNA]</scope>
    <source>
        <strain evidence="5">ABOJV</strain>
    </source>
</reference>
<feature type="transmembrane region" description="Helical" evidence="2">
    <location>
        <begin position="146"/>
        <end position="165"/>
    </location>
</feature>
<accession>A0A1L6J571</accession>
<dbReference type="Proteomes" id="UP000286681">
    <property type="component" value="Unassembled WGS sequence"/>
</dbReference>
<feature type="transmembrane region" description="Helical" evidence="2">
    <location>
        <begin position="231"/>
        <end position="252"/>
    </location>
</feature>
<dbReference type="SUPFAM" id="SSF103473">
    <property type="entry name" value="MFS general substrate transporter"/>
    <property type="match status" value="1"/>
</dbReference>
<dbReference type="InterPro" id="IPR039672">
    <property type="entry name" value="MFS_2"/>
</dbReference>
<dbReference type="Pfam" id="PF13347">
    <property type="entry name" value="MFS_2"/>
    <property type="match status" value="1"/>
</dbReference>
<protein>
    <submittedName>
        <fullName evidence="4">MFS transporter</fullName>
    </submittedName>
</protein>
<feature type="transmembrane region" description="Helical" evidence="2">
    <location>
        <begin position="84"/>
        <end position="102"/>
    </location>
</feature>
<keyword evidence="2" id="KW-0472">Membrane</keyword>
<dbReference type="PANTHER" id="PTHR11328:SF24">
    <property type="entry name" value="MAJOR FACILITATOR SUPERFAMILY (MFS) PROFILE DOMAIN-CONTAINING PROTEIN"/>
    <property type="match status" value="1"/>
</dbReference>
<keyword evidence="2" id="KW-1133">Transmembrane helix</keyword>
<dbReference type="GeneID" id="44131022"/>
<dbReference type="InterPro" id="IPR036259">
    <property type="entry name" value="MFS_trans_sf"/>
</dbReference>
<reference evidence="4 6" key="3">
    <citation type="submission" date="2018-07" db="EMBL/GenBank/DDBJ databases">
        <title>Genomic and Epidemiologic Investigation of an Indolent Hospital Outbreak.</title>
        <authorList>
            <person name="Johnson R.C."/>
            <person name="Deming C."/>
            <person name="Conlan S."/>
            <person name="Zellmer C.J."/>
            <person name="Michelin A.V."/>
            <person name="Lee-Lin S."/>
            <person name="Thomas P.J."/>
            <person name="Park M."/>
            <person name="Weingarten R.A."/>
            <person name="Less J."/>
            <person name="Dekker J.P."/>
            <person name="Frank K.M."/>
            <person name="Musser K.A."/>
            <person name="Mcquiston J.R."/>
            <person name="Henderson D.K."/>
            <person name="Lau A.F."/>
            <person name="Palmore T.N."/>
            <person name="Segre J.A."/>
        </authorList>
    </citation>
    <scope>NUCLEOTIDE SEQUENCE [LARGE SCALE GENOMIC DNA]</scope>
    <source>
        <strain evidence="4 6">SK-NIH.Env10_0317</strain>
    </source>
</reference>
<feature type="transmembrane region" description="Helical" evidence="2">
    <location>
        <begin position="294"/>
        <end position="312"/>
    </location>
</feature>
<dbReference type="EMBL" id="CP018820">
    <property type="protein sequence ID" value="APR51101.1"/>
    <property type="molecule type" value="Genomic_DNA"/>
</dbReference>
<evidence type="ECO:0000313" key="3">
    <source>
        <dbReference type="EMBL" id="APR51101.1"/>
    </source>
</evidence>
<gene>
    <name evidence="3" type="ORF">BRX40_00435</name>
    <name evidence="4" type="ORF">CA257_16735</name>
</gene>
<dbReference type="EMBL" id="QQWO01000015">
    <property type="protein sequence ID" value="RSV00722.1"/>
    <property type="molecule type" value="Genomic_DNA"/>
</dbReference>
<keyword evidence="5" id="KW-1185">Reference proteome</keyword>
<organism evidence="3 5">
    <name type="scientific">Sphingomonas koreensis</name>
    <dbReference type="NCBI Taxonomy" id="93064"/>
    <lineage>
        <taxon>Bacteria</taxon>
        <taxon>Pseudomonadati</taxon>
        <taxon>Pseudomonadota</taxon>
        <taxon>Alphaproteobacteria</taxon>
        <taxon>Sphingomonadales</taxon>
        <taxon>Sphingomonadaceae</taxon>
        <taxon>Sphingomonas</taxon>
    </lineage>
</organism>
<evidence type="ECO:0000313" key="4">
    <source>
        <dbReference type="EMBL" id="RSV00722.1"/>
    </source>
</evidence>
<sequence length="451" mass="48384">MTETPKHLPRHVMLALAGPSIPLAALSLPLVVYLPAYYSGTLGLDLAMVGTVFMVVRLLDIGFDPFIGGVMDRVKTRFGRYRPWLAIAAPIIMLSMGMLFMARPGVGPLYLTGWLLMAYAGWSIMTLAQLALAANVSPDYHERSRIYGWWQIAFSIGMIGAMLMPKLVGMAGITGQAASMAAMAWLVIVLAPVMVTITLALVRERPVVAERQGGGLRDYFEMMRNRTVQRLLACEALLGITGGATSTLALFYFTRTKGLDAADLGLLFIVHAIAGMALTPLWSRLAIAIGKHNALAVAALVYAAGQAAIWAVPAGQLVLLLLAQGVVGIAYGGSSLLPRAMIADVSDEERLRTRQERTGLLYALLIGVWKIGQAVSVGLMFWALSLFAFDPAPGAANAASAMTGLQILYIGLPILLCFAAAWVAFRYPLTAARHAEIRLELERIDASPVSA</sequence>
<proteinExistence type="inferred from homology"/>
<comment type="similarity">
    <text evidence="1">Belongs to the sodium:galactoside symporter (TC 2.A.2) family.</text>
</comment>
<name>A0A1L6J571_9SPHN</name>
<evidence type="ECO:0000256" key="1">
    <source>
        <dbReference type="ARBA" id="ARBA00009617"/>
    </source>
</evidence>
<feature type="transmembrane region" description="Helical" evidence="2">
    <location>
        <begin position="12"/>
        <end position="34"/>
    </location>
</feature>
<dbReference type="GO" id="GO:0008643">
    <property type="term" value="P:carbohydrate transport"/>
    <property type="evidence" value="ECO:0007669"/>
    <property type="project" value="InterPro"/>
</dbReference>
<feature type="transmembrane region" description="Helical" evidence="2">
    <location>
        <begin position="359"/>
        <end position="384"/>
    </location>
</feature>
<dbReference type="Gene3D" id="1.20.1250.20">
    <property type="entry name" value="MFS general substrate transporter like domains"/>
    <property type="match status" value="2"/>
</dbReference>
<feature type="transmembrane region" description="Helical" evidence="2">
    <location>
        <begin position="404"/>
        <end position="425"/>
    </location>
</feature>
<dbReference type="RefSeq" id="WP_075150291.1">
    <property type="nucleotide sequence ID" value="NZ_CP018820.1"/>
</dbReference>
<dbReference type="STRING" id="93064.BRX40_00435"/>
<dbReference type="GO" id="GO:0005886">
    <property type="term" value="C:plasma membrane"/>
    <property type="evidence" value="ECO:0007669"/>
    <property type="project" value="TreeGrafter"/>
</dbReference>
<dbReference type="AlphaFoldDB" id="A0A1L6J571"/>
<keyword evidence="2" id="KW-0812">Transmembrane</keyword>
<feature type="transmembrane region" description="Helical" evidence="2">
    <location>
        <begin position="177"/>
        <end position="202"/>
    </location>
</feature>
<feature type="transmembrane region" description="Helical" evidence="2">
    <location>
        <begin position="318"/>
        <end position="338"/>
    </location>
</feature>
<evidence type="ECO:0000313" key="5">
    <source>
        <dbReference type="Proteomes" id="UP000185161"/>
    </source>
</evidence>
<evidence type="ECO:0000256" key="2">
    <source>
        <dbReference type="SAM" id="Phobius"/>
    </source>
</evidence>
<evidence type="ECO:0000313" key="6">
    <source>
        <dbReference type="Proteomes" id="UP000286681"/>
    </source>
</evidence>
<dbReference type="KEGG" id="skr:BRX40_00435"/>
<dbReference type="Proteomes" id="UP000185161">
    <property type="component" value="Chromosome"/>
</dbReference>